<evidence type="ECO:0000313" key="3">
    <source>
        <dbReference type="Proteomes" id="UP001642464"/>
    </source>
</evidence>
<name>A0ABP0NA49_9DINO</name>
<keyword evidence="3" id="KW-1185">Reference proteome</keyword>
<comment type="caution">
    <text evidence="2">The sequence shown here is derived from an EMBL/GenBank/DDBJ whole genome shotgun (WGS) entry which is preliminary data.</text>
</comment>
<reference evidence="2 3" key="1">
    <citation type="submission" date="2024-02" db="EMBL/GenBank/DDBJ databases">
        <authorList>
            <person name="Chen Y."/>
            <person name="Shah S."/>
            <person name="Dougan E. K."/>
            <person name="Thang M."/>
            <person name="Chan C."/>
        </authorList>
    </citation>
    <scope>NUCLEOTIDE SEQUENCE [LARGE SCALE GENOMIC DNA]</scope>
</reference>
<protein>
    <recommendedName>
        <fullName evidence="1">Methyltransferase domain-containing protein</fullName>
    </recommendedName>
</protein>
<gene>
    <name evidence="2" type="ORF">SCF082_LOCUS31800</name>
</gene>
<dbReference type="Pfam" id="PF13383">
    <property type="entry name" value="Methyltransf_22"/>
    <property type="match status" value="1"/>
</dbReference>
<evidence type="ECO:0000259" key="1">
    <source>
        <dbReference type="Pfam" id="PF13383"/>
    </source>
</evidence>
<sequence length="119" mass="13790">MPKFMNYHTQLIGSLPPAKSIPEIVRDLNHTGRKIDILKIDCEGCDILDTGVLAWFEVDIRMILVKVHVKERVPSEFARIRRFFTELQFAGVIYHKEPGYVYRCGGGCYDFAFKLHPDF</sequence>
<organism evidence="2 3">
    <name type="scientific">Durusdinium trenchii</name>
    <dbReference type="NCBI Taxonomy" id="1381693"/>
    <lineage>
        <taxon>Eukaryota</taxon>
        <taxon>Sar</taxon>
        <taxon>Alveolata</taxon>
        <taxon>Dinophyceae</taxon>
        <taxon>Suessiales</taxon>
        <taxon>Symbiodiniaceae</taxon>
        <taxon>Durusdinium</taxon>
    </lineage>
</organism>
<evidence type="ECO:0000313" key="2">
    <source>
        <dbReference type="EMBL" id="CAK9060353.1"/>
    </source>
</evidence>
<accession>A0ABP0NA49</accession>
<feature type="domain" description="Methyltransferase" evidence="1">
    <location>
        <begin position="13"/>
        <end position="113"/>
    </location>
</feature>
<dbReference type="InterPro" id="IPR025714">
    <property type="entry name" value="Methyltranfer_dom"/>
</dbReference>
<dbReference type="EMBL" id="CAXAMM010027191">
    <property type="protein sequence ID" value="CAK9060353.1"/>
    <property type="molecule type" value="Genomic_DNA"/>
</dbReference>
<proteinExistence type="predicted"/>
<dbReference type="Proteomes" id="UP001642464">
    <property type="component" value="Unassembled WGS sequence"/>
</dbReference>